<dbReference type="EMBL" id="BAABBI010000002">
    <property type="protein sequence ID" value="GAA3786840.1"/>
    <property type="molecule type" value="Genomic_DNA"/>
</dbReference>
<dbReference type="RefSeq" id="WP_344729903.1">
    <property type="nucleotide sequence ID" value="NZ_BAABBI010000002.1"/>
</dbReference>
<name>A0ABP7H9V9_9FLAO</name>
<dbReference type="Proteomes" id="UP001501456">
    <property type="component" value="Unassembled WGS sequence"/>
</dbReference>
<evidence type="ECO:0000313" key="1">
    <source>
        <dbReference type="EMBL" id="GAA3786840.1"/>
    </source>
</evidence>
<evidence type="ECO:0008006" key="3">
    <source>
        <dbReference type="Google" id="ProtNLM"/>
    </source>
</evidence>
<dbReference type="Pfam" id="PF16264">
    <property type="entry name" value="SatD"/>
    <property type="match status" value="1"/>
</dbReference>
<reference evidence="2" key="1">
    <citation type="journal article" date="2019" name="Int. J. Syst. Evol. Microbiol.">
        <title>The Global Catalogue of Microorganisms (GCM) 10K type strain sequencing project: providing services to taxonomists for standard genome sequencing and annotation.</title>
        <authorList>
            <consortium name="The Broad Institute Genomics Platform"/>
            <consortium name="The Broad Institute Genome Sequencing Center for Infectious Disease"/>
            <person name="Wu L."/>
            <person name="Ma J."/>
        </authorList>
    </citation>
    <scope>NUCLEOTIDE SEQUENCE [LARGE SCALE GENOMIC DNA]</scope>
    <source>
        <strain evidence="2">JCM 17525</strain>
    </source>
</reference>
<keyword evidence="2" id="KW-1185">Reference proteome</keyword>
<sequence length="206" mass="23025">MTSVITGDIINSTKHSNPNVWLTSLKQALEQVSSNTNNWEIFRGDSFQIEISDINQSFISAVYIKACIKMIKGLDVRMAIGFGHKTFNGNTVTESNGSAFQNSGNLLEILKQSKTNLKLKGIPNIDNELNLYLKLIGILMDNWSVNSAEIVKLHLENENKIQKELAKIIGISQDAVSKRMKRAYLDEILEVNEMLISKIAQSKIIA</sequence>
<evidence type="ECO:0000313" key="2">
    <source>
        <dbReference type="Proteomes" id="UP001501456"/>
    </source>
</evidence>
<dbReference type="InterPro" id="IPR032580">
    <property type="entry name" value="SatD"/>
</dbReference>
<gene>
    <name evidence="1" type="ORF">GCM10022271_19240</name>
</gene>
<protein>
    <recommendedName>
        <fullName evidence="3">Transcriptional regulator</fullName>
    </recommendedName>
</protein>
<accession>A0ABP7H9V9</accession>
<proteinExistence type="predicted"/>
<organism evidence="1 2">
    <name type="scientific">Corallibacter vietnamensis</name>
    <dbReference type="NCBI Taxonomy" id="904130"/>
    <lineage>
        <taxon>Bacteria</taxon>
        <taxon>Pseudomonadati</taxon>
        <taxon>Bacteroidota</taxon>
        <taxon>Flavobacteriia</taxon>
        <taxon>Flavobacteriales</taxon>
        <taxon>Flavobacteriaceae</taxon>
        <taxon>Corallibacter</taxon>
    </lineage>
</organism>
<comment type="caution">
    <text evidence="1">The sequence shown here is derived from an EMBL/GenBank/DDBJ whole genome shotgun (WGS) entry which is preliminary data.</text>
</comment>